<feature type="region of interest" description="Disordered" evidence="1">
    <location>
        <begin position="96"/>
        <end position="121"/>
    </location>
</feature>
<dbReference type="InterPro" id="IPR011991">
    <property type="entry name" value="ArsR-like_HTH"/>
</dbReference>
<dbReference type="PANTHER" id="PTHR38600:SF1">
    <property type="entry name" value="TRANSCRIPTIONAL REGULATORY PROTEIN"/>
    <property type="match status" value="1"/>
</dbReference>
<name>A0A1T4XJW6_9BACT</name>
<dbReference type="SUPFAM" id="SSF46785">
    <property type="entry name" value="Winged helix' DNA-binding domain"/>
    <property type="match status" value="1"/>
</dbReference>
<keyword evidence="4" id="KW-1185">Reference proteome</keyword>
<organism evidence="3 4">
    <name type="scientific">Prosthecobacter debontii</name>
    <dbReference type="NCBI Taxonomy" id="48467"/>
    <lineage>
        <taxon>Bacteria</taxon>
        <taxon>Pseudomonadati</taxon>
        <taxon>Verrucomicrobiota</taxon>
        <taxon>Verrucomicrobiia</taxon>
        <taxon>Verrucomicrobiales</taxon>
        <taxon>Verrucomicrobiaceae</taxon>
        <taxon>Prosthecobacter</taxon>
    </lineage>
</organism>
<accession>A0A1T4XJW6</accession>
<evidence type="ECO:0000313" key="3">
    <source>
        <dbReference type="EMBL" id="SKA89820.1"/>
    </source>
</evidence>
<sequence length="121" mass="13667">MLSLEAIADPTRRRIVEMLAQGEHTVGEIVAEFQMTAPAISQHLKVLREAGLVQSRVEGQSRIQTLNPAGLDEISIWLERTRQFWSQRLDALEQALRAEDAADQHPTKTNPKKKSTRRPNS</sequence>
<dbReference type="Proteomes" id="UP000190774">
    <property type="component" value="Unassembled WGS sequence"/>
</dbReference>
<dbReference type="OrthoDB" id="9799175at2"/>
<dbReference type="NCBIfam" id="NF033788">
    <property type="entry name" value="HTH_metalloreg"/>
    <property type="match status" value="1"/>
</dbReference>
<dbReference type="AlphaFoldDB" id="A0A1T4XJW6"/>
<feature type="compositionally biased region" description="Basic and acidic residues" evidence="1">
    <location>
        <begin position="96"/>
        <end position="106"/>
    </location>
</feature>
<evidence type="ECO:0000259" key="2">
    <source>
        <dbReference type="PROSITE" id="PS50987"/>
    </source>
</evidence>
<dbReference type="STRING" id="48467.SAMN02745166_01620"/>
<evidence type="ECO:0000256" key="1">
    <source>
        <dbReference type="SAM" id="MobiDB-lite"/>
    </source>
</evidence>
<protein>
    <submittedName>
        <fullName evidence="3">Transcriptional regulator, ArsR family</fullName>
    </submittedName>
</protein>
<evidence type="ECO:0000313" key="4">
    <source>
        <dbReference type="Proteomes" id="UP000190774"/>
    </source>
</evidence>
<dbReference type="RefSeq" id="WP_078812806.1">
    <property type="nucleotide sequence ID" value="NZ_FUYE01000004.1"/>
</dbReference>
<dbReference type="InterPro" id="IPR001845">
    <property type="entry name" value="HTH_ArsR_DNA-bd_dom"/>
</dbReference>
<dbReference type="GO" id="GO:0003700">
    <property type="term" value="F:DNA-binding transcription factor activity"/>
    <property type="evidence" value="ECO:0007669"/>
    <property type="project" value="InterPro"/>
</dbReference>
<dbReference type="InterPro" id="IPR036390">
    <property type="entry name" value="WH_DNA-bd_sf"/>
</dbReference>
<dbReference type="PROSITE" id="PS50987">
    <property type="entry name" value="HTH_ARSR_2"/>
    <property type="match status" value="1"/>
</dbReference>
<proteinExistence type="predicted"/>
<dbReference type="InterPro" id="IPR036388">
    <property type="entry name" value="WH-like_DNA-bd_sf"/>
</dbReference>
<reference evidence="4" key="1">
    <citation type="submission" date="2017-02" db="EMBL/GenBank/DDBJ databases">
        <authorList>
            <person name="Varghese N."/>
            <person name="Submissions S."/>
        </authorList>
    </citation>
    <scope>NUCLEOTIDE SEQUENCE [LARGE SCALE GENOMIC DNA]</scope>
    <source>
        <strain evidence="4">ATCC 700200</strain>
    </source>
</reference>
<dbReference type="EMBL" id="FUYE01000004">
    <property type="protein sequence ID" value="SKA89820.1"/>
    <property type="molecule type" value="Genomic_DNA"/>
</dbReference>
<dbReference type="PRINTS" id="PR00778">
    <property type="entry name" value="HTHARSR"/>
</dbReference>
<gene>
    <name evidence="3" type="ORF">SAMN02745166_01620</name>
</gene>
<dbReference type="Gene3D" id="1.10.10.10">
    <property type="entry name" value="Winged helix-like DNA-binding domain superfamily/Winged helix DNA-binding domain"/>
    <property type="match status" value="1"/>
</dbReference>
<dbReference type="Pfam" id="PF01022">
    <property type="entry name" value="HTH_5"/>
    <property type="match status" value="1"/>
</dbReference>
<dbReference type="CDD" id="cd00090">
    <property type="entry name" value="HTH_ARSR"/>
    <property type="match status" value="1"/>
</dbReference>
<dbReference type="SMART" id="SM00418">
    <property type="entry name" value="HTH_ARSR"/>
    <property type="match status" value="1"/>
</dbReference>
<feature type="domain" description="HTH arsR-type" evidence="2">
    <location>
        <begin position="1"/>
        <end position="96"/>
    </location>
</feature>
<feature type="compositionally biased region" description="Basic residues" evidence="1">
    <location>
        <begin position="110"/>
        <end position="121"/>
    </location>
</feature>
<dbReference type="PANTHER" id="PTHR38600">
    <property type="entry name" value="TRANSCRIPTIONAL REGULATORY PROTEIN"/>
    <property type="match status" value="1"/>
</dbReference>